<gene>
    <name evidence="1" type="ORF">CTRI78_v006007</name>
</gene>
<dbReference type="EMBL" id="RYZW01000053">
    <property type="protein sequence ID" value="TDZ54771.1"/>
    <property type="molecule type" value="Genomic_DNA"/>
</dbReference>
<proteinExistence type="predicted"/>
<comment type="caution">
    <text evidence="1">The sequence shown here is derived from an EMBL/GenBank/DDBJ whole genome shotgun (WGS) entry which is preliminary data.</text>
</comment>
<keyword evidence="2" id="KW-1185">Reference proteome</keyword>
<organism evidence="1 2">
    <name type="scientific">Colletotrichum trifolii</name>
    <dbReference type="NCBI Taxonomy" id="5466"/>
    <lineage>
        <taxon>Eukaryota</taxon>
        <taxon>Fungi</taxon>
        <taxon>Dikarya</taxon>
        <taxon>Ascomycota</taxon>
        <taxon>Pezizomycotina</taxon>
        <taxon>Sordariomycetes</taxon>
        <taxon>Hypocreomycetidae</taxon>
        <taxon>Glomerellales</taxon>
        <taxon>Glomerellaceae</taxon>
        <taxon>Colletotrichum</taxon>
        <taxon>Colletotrichum orbiculare species complex</taxon>
    </lineage>
</organism>
<dbReference type="AlphaFoldDB" id="A0A4R8RPM4"/>
<sequence>MATCPSKDMLWDVKLACAESASALVSALTEDLIGNLEAQPDVPRPHGVDVSFNCRRALHPGPHNALERRAGGRGSQ</sequence>
<reference evidence="1 2" key="1">
    <citation type="submission" date="2018-12" db="EMBL/GenBank/DDBJ databases">
        <title>Genome sequence and assembly of Colletotrichum trifolii.</title>
        <authorList>
            <person name="Gan P."/>
            <person name="Shirasu K."/>
        </authorList>
    </citation>
    <scope>NUCLEOTIDE SEQUENCE [LARGE SCALE GENOMIC DNA]</scope>
    <source>
        <strain evidence="1 2">543-2</strain>
    </source>
</reference>
<accession>A0A4R8RPM4</accession>
<protein>
    <submittedName>
        <fullName evidence="1">Uncharacterized protein</fullName>
    </submittedName>
</protein>
<name>A0A4R8RPM4_COLTR</name>
<dbReference type="Proteomes" id="UP000295703">
    <property type="component" value="Unassembled WGS sequence"/>
</dbReference>
<evidence type="ECO:0000313" key="2">
    <source>
        <dbReference type="Proteomes" id="UP000295703"/>
    </source>
</evidence>
<evidence type="ECO:0000313" key="1">
    <source>
        <dbReference type="EMBL" id="TDZ54771.1"/>
    </source>
</evidence>